<reference evidence="1 2" key="1">
    <citation type="submission" date="2018-10" db="EMBL/GenBank/DDBJ databases">
        <title>Genomic Encyclopedia of Archaeal and Bacterial Type Strains, Phase II (KMG-II): from individual species to whole genera.</title>
        <authorList>
            <person name="Goeker M."/>
        </authorList>
    </citation>
    <scope>NUCLEOTIDE SEQUENCE [LARGE SCALE GENOMIC DNA]</scope>
    <source>
        <strain evidence="1 2">DSM 25217</strain>
    </source>
</reference>
<name>A0A3M0CJ11_9PROT</name>
<keyword evidence="1" id="KW-0808">Transferase</keyword>
<dbReference type="SUPFAM" id="SSF51161">
    <property type="entry name" value="Trimeric LpxA-like enzymes"/>
    <property type="match status" value="1"/>
</dbReference>
<dbReference type="InterPro" id="IPR001451">
    <property type="entry name" value="Hexapep"/>
</dbReference>
<dbReference type="InterPro" id="IPR011004">
    <property type="entry name" value="Trimer_LpxA-like_sf"/>
</dbReference>
<organism evidence="1 2">
    <name type="scientific">Eilatimonas milleporae</name>
    <dbReference type="NCBI Taxonomy" id="911205"/>
    <lineage>
        <taxon>Bacteria</taxon>
        <taxon>Pseudomonadati</taxon>
        <taxon>Pseudomonadota</taxon>
        <taxon>Alphaproteobacteria</taxon>
        <taxon>Kordiimonadales</taxon>
        <taxon>Kordiimonadaceae</taxon>
        <taxon>Eilatimonas</taxon>
    </lineage>
</organism>
<dbReference type="InParanoid" id="A0A3M0CJ11"/>
<keyword evidence="2" id="KW-1185">Reference proteome</keyword>
<dbReference type="Proteomes" id="UP000271227">
    <property type="component" value="Unassembled WGS sequence"/>
</dbReference>
<evidence type="ECO:0000313" key="2">
    <source>
        <dbReference type="Proteomes" id="UP000271227"/>
    </source>
</evidence>
<dbReference type="CDD" id="cd04645">
    <property type="entry name" value="LbH_gamma_CA_like"/>
    <property type="match status" value="1"/>
</dbReference>
<comment type="caution">
    <text evidence="1">The sequence shown here is derived from an EMBL/GenBank/DDBJ whole genome shotgun (WGS) entry which is preliminary data.</text>
</comment>
<gene>
    <name evidence="1" type="ORF">BXY39_1023</name>
</gene>
<dbReference type="GO" id="GO:0016740">
    <property type="term" value="F:transferase activity"/>
    <property type="evidence" value="ECO:0007669"/>
    <property type="project" value="UniProtKB-KW"/>
</dbReference>
<dbReference type="PANTHER" id="PTHR13061:SF29">
    <property type="entry name" value="GAMMA CARBONIC ANHYDRASE-LIKE 1, MITOCHONDRIAL-RELATED"/>
    <property type="match status" value="1"/>
</dbReference>
<dbReference type="InterPro" id="IPR047324">
    <property type="entry name" value="LbH_gamma_CA-like"/>
</dbReference>
<sequence>MLYELDGTAPSKADEGVWVAPNACVIGNVHLHKDSNIWFGATLRGDNEPITVGEGSNVQDGSICHTDPGCPLIIGAGVTVGHMVMLHGCRIGDNSLIGMGSTILNRAVIGQETLVGAGSLITEGKTFPPSVLIMGSPARVVRPLNEGERQIIRASASHYCENARRYARSLKPLP</sequence>
<dbReference type="OrthoDB" id="9803036at2"/>
<evidence type="ECO:0000313" key="1">
    <source>
        <dbReference type="EMBL" id="RMB08390.1"/>
    </source>
</evidence>
<dbReference type="PANTHER" id="PTHR13061">
    <property type="entry name" value="DYNACTIN SUBUNIT P25"/>
    <property type="match status" value="1"/>
</dbReference>
<accession>A0A3M0CJ11</accession>
<dbReference type="Gene3D" id="2.160.10.10">
    <property type="entry name" value="Hexapeptide repeat proteins"/>
    <property type="match status" value="1"/>
</dbReference>
<dbReference type="InterPro" id="IPR050484">
    <property type="entry name" value="Transf_Hexapept/Carb_Anhydrase"/>
</dbReference>
<proteinExistence type="predicted"/>
<dbReference type="AlphaFoldDB" id="A0A3M0CJ11"/>
<dbReference type="Pfam" id="PF00132">
    <property type="entry name" value="Hexapep"/>
    <property type="match status" value="1"/>
</dbReference>
<protein>
    <submittedName>
        <fullName evidence="1">Carbonic anhydrase/acetyltransferase-like protein (Isoleucine patch superfamily)</fullName>
    </submittedName>
</protein>
<dbReference type="EMBL" id="REFR01000010">
    <property type="protein sequence ID" value="RMB08390.1"/>
    <property type="molecule type" value="Genomic_DNA"/>
</dbReference>